<dbReference type="EMBL" id="JABBFR010000017">
    <property type="protein sequence ID" value="MBT0725109.1"/>
    <property type="molecule type" value="Genomic_DNA"/>
</dbReference>
<proteinExistence type="predicted"/>
<organism evidence="1 2">
    <name type="scientific">Rosenbergiella gaditana</name>
    <dbReference type="NCBI Taxonomy" id="2726987"/>
    <lineage>
        <taxon>Bacteria</taxon>
        <taxon>Pseudomonadati</taxon>
        <taxon>Pseudomonadota</taxon>
        <taxon>Gammaproteobacteria</taxon>
        <taxon>Enterobacterales</taxon>
        <taxon>Erwiniaceae</taxon>
        <taxon>Rosenbergiella</taxon>
    </lineage>
</organism>
<dbReference type="RefSeq" id="WP_214237764.1">
    <property type="nucleotide sequence ID" value="NZ_JABBFR010000017.1"/>
</dbReference>
<keyword evidence="2" id="KW-1185">Reference proteome</keyword>
<dbReference type="Proteomes" id="UP000790096">
    <property type="component" value="Unassembled WGS sequence"/>
</dbReference>
<gene>
    <name evidence="1" type="ORF">HH682_11920</name>
</gene>
<evidence type="ECO:0000313" key="1">
    <source>
        <dbReference type="EMBL" id="MBT0725109.1"/>
    </source>
</evidence>
<name>A0ABS5SYE4_9GAMM</name>
<sequence length="172" mass="20386">MLKRGGLRLLTSGEIRLATELYRNSIQYNRVWIHHGSYLPFGMQENNTAMTPNGEIWFETNVYRDDYSLGTIELKHLFLHEMMHVRQHQRGMNVRMRGLVSWAVTYKYDLDKGKLSQYPMEQQACIVSDYWLLIRHGFKYNESLVRYKKYNSKHSEKELADKYKNVLGGFPG</sequence>
<evidence type="ECO:0000313" key="2">
    <source>
        <dbReference type="Proteomes" id="UP000790096"/>
    </source>
</evidence>
<accession>A0ABS5SYE4</accession>
<reference evidence="1 2" key="1">
    <citation type="submission" date="2020-04" db="EMBL/GenBank/DDBJ databases">
        <title>Genome sequencing of Rosenbergiella species.</title>
        <authorList>
            <person name="Alvarez-Perez S."/>
            <person name="Lievens B."/>
        </authorList>
    </citation>
    <scope>NUCLEOTIDE SEQUENCE [LARGE SCALE GENOMIC DNA]</scope>
    <source>
        <strain evidence="1 2">S61</strain>
    </source>
</reference>
<protein>
    <submittedName>
        <fullName evidence="1">Type IV secretion protein Rhs</fullName>
    </submittedName>
</protein>
<comment type="caution">
    <text evidence="1">The sequence shown here is derived from an EMBL/GenBank/DDBJ whole genome shotgun (WGS) entry which is preliminary data.</text>
</comment>